<comment type="caution">
    <text evidence="4">The sequence shown here is derived from an EMBL/GenBank/DDBJ whole genome shotgun (WGS) entry which is preliminary data.</text>
</comment>
<dbReference type="RefSeq" id="WP_131350178.1">
    <property type="nucleotide sequence ID" value="NZ_SJKB01000001.1"/>
</dbReference>
<dbReference type="InterPro" id="IPR015424">
    <property type="entry name" value="PyrdxlP-dep_Trfase"/>
</dbReference>
<feature type="region of interest" description="Disordered" evidence="3">
    <location>
        <begin position="1"/>
        <end position="47"/>
    </location>
</feature>
<accession>A0A4R0KX35</accession>
<evidence type="ECO:0000256" key="1">
    <source>
        <dbReference type="ARBA" id="ARBA00001933"/>
    </source>
</evidence>
<sequence length="433" mass="44920">MSDPLETGEAVGLPPARPAVDPQAGPAVDPQAGPTVDPQAGPTVDPQAGLTVDPQAGLTVDPQVGPATTVGGLGVRPVINASATLTMLGGSLMPAPVLKAMNDAAAQFVDLDELHTRVGERLAELTHNEAAYVTCGAAAAITLTVAACITDQAQAFPVDTEVVMFASQRNGYDYGVQLTGARIVEIGPSVDELRAVLTRKPACVLWFAGTHFAAGALAVEDVAGVAAEAGVPVIVDAAAQIPPVSTLWRFTRDVGADALILSGGKGLRGPQASGLVLGRRWVVDRCRLHASPNQDIGRGMKVGKEELLGLLAAVEWTLEQDEATVLAGYERIVDNWIRGLQGMPGVIVTRGYPSEAGQPHSRAVVRLSTTSGWTRDDLVSALWDGDPRIAVGTFRMPDDAIALNPQTLEPGEDEKVLEALVGLLSSGNGEQAG</sequence>
<dbReference type="Gene3D" id="3.40.640.10">
    <property type="entry name" value="Type I PLP-dependent aspartate aminotransferase-like (Major domain)"/>
    <property type="match status" value="1"/>
</dbReference>
<dbReference type="Proteomes" id="UP000291144">
    <property type="component" value="Unassembled WGS sequence"/>
</dbReference>
<proteinExistence type="predicted"/>
<dbReference type="GO" id="GO:0004125">
    <property type="term" value="F:L-seryl-tRNA(Sec) selenium transferase activity"/>
    <property type="evidence" value="ECO:0007669"/>
    <property type="project" value="TreeGrafter"/>
</dbReference>
<dbReference type="OrthoDB" id="9787096at2"/>
<reference evidence="4 5" key="1">
    <citation type="submission" date="2019-02" db="EMBL/GenBank/DDBJ databases">
        <title>Kribbella capetownensis sp. nov. and Kribbella speibonae sp. nov., isolated from soil.</title>
        <authorList>
            <person name="Curtis S.M."/>
            <person name="Norton I."/>
            <person name="Everest G.J."/>
            <person name="Meyers P.R."/>
        </authorList>
    </citation>
    <scope>NUCLEOTIDE SEQUENCE [LARGE SCALE GENOMIC DNA]</scope>
    <source>
        <strain evidence="4 5">NRRL B-24813</strain>
    </source>
</reference>
<dbReference type="AlphaFoldDB" id="A0A4R0KX35"/>
<gene>
    <name evidence="4" type="ORF">E0H73_01445</name>
</gene>
<keyword evidence="2" id="KW-0663">Pyridoxal phosphate</keyword>
<keyword evidence="5" id="KW-1185">Reference proteome</keyword>
<dbReference type="SUPFAM" id="SSF53383">
    <property type="entry name" value="PLP-dependent transferases"/>
    <property type="match status" value="1"/>
</dbReference>
<dbReference type="EMBL" id="SJKB01000001">
    <property type="protein sequence ID" value="TCC65631.1"/>
    <property type="molecule type" value="Genomic_DNA"/>
</dbReference>
<protein>
    <recommendedName>
        <fullName evidence="6">Aminotransferase class V-fold PLP-dependent enzyme</fullName>
    </recommendedName>
</protein>
<dbReference type="InterPro" id="IPR015421">
    <property type="entry name" value="PyrdxlP-dep_Trfase_major"/>
</dbReference>
<evidence type="ECO:0008006" key="6">
    <source>
        <dbReference type="Google" id="ProtNLM"/>
    </source>
</evidence>
<name>A0A4R0KX35_9ACTN</name>
<organism evidence="4 5">
    <name type="scientific">Kribbella pittospori</name>
    <dbReference type="NCBI Taxonomy" id="722689"/>
    <lineage>
        <taxon>Bacteria</taxon>
        <taxon>Bacillati</taxon>
        <taxon>Actinomycetota</taxon>
        <taxon>Actinomycetes</taxon>
        <taxon>Propionibacteriales</taxon>
        <taxon>Kribbellaceae</taxon>
        <taxon>Kribbella</taxon>
    </lineage>
</organism>
<evidence type="ECO:0000256" key="2">
    <source>
        <dbReference type="ARBA" id="ARBA00022898"/>
    </source>
</evidence>
<evidence type="ECO:0000256" key="3">
    <source>
        <dbReference type="SAM" id="MobiDB-lite"/>
    </source>
</evidence>
<comment type="cofactor">
    <cofactor evidence="1">
        <name>pyridoxal 5'-phosphate</name>
        <dbReference type="ChEBI" id="CHEBI:597326"/>
    </cofactor>
</comment>
<evidence type="ECO:0000313" key="4">
    <source>
        <dbReference type="EMBL" id="TCC65631.1"/>
    </source>
</evidence>
<dbReference type="PANTHER" id="PTHR32328:SF0">
    <property type="entry name" value="L-SERYL-TRNA(SEC) SELENIUM TRANSFERASE"/>
    <property type="match status" value="1"/>
</dbReference>
<evidence type="ECO:0000313" key="5">
    <source>
        <dbReference type="Proteomes" id="UP000291144"/>
    </source>
</evidence>
<dbReference type="PANTHER" id="PTHR32328">
    <property type="entry name" value="L-SERYL-TRNA(SEC) SELENIUM TRANSFERASE"/>
    <property type="match status" value="1"/>
</dbReference>